<dbReference type="CDD" id="cd00093">
    <property type="entry name" value="HTH_XRE"/>
    <property type="match status" value="1"/>
</dbReference>
<dbReference type="InterPro" id="IPR001387">
    <property type="entry name" value="Cro/C1-type_HTH"/>
</dbReference>
<dbReference type="PROSITE" id="PS50943">
    <property type="entry name" value="HTH_CROC1"/>
    <property type="match status" value="1"/>
</dbReference>
<dbReference type="AlphaFoldDB" id="A0A380U0H9"/>
<sequence>MRYYPAVIHDHEKGGYWATFADEEKLTGVTQGEDLTELDEMLEDLLICNVKDYFDEDKYFPDPTEPKVGERLVAMSSQLEAKVLLNNERVKQGLTKKALGELAGLSAVEIGRILNPRYGSKIDAIEKVLIALGKPLKLSLG</sequence>
<dbReference type="EMBL" id="UFRQ01000003">
    <property type="protein sequence ID" value="SUT93587.1"/>
    <property type="molecule type" value="Genomic_DNA"/>
</dbReference>
<dbReference type="SUPFAM" id="SSF47413">
    <property type="entry name" value="lambda repressor-like DNA-binding domains"/>
    <property type="match status" value="1"/>
</dbReference>
<proteinExistence type="predicted"/>
<dbReference type="GO" id="GO:0003677">
    <property type="term" value="F:DNA binding"/>
    <property type="evidence" value="ECO:0007669"/>
    <property type="project" value="InterPro"/>
</dbReference>
<dbReference type="Gene3D" id="3.30.160.250">
    <property type="match status" value="1"/>
</dbReference>
<reference evidence="2 3" key="1">
    <citation type="submission" date="2018-06" db="EMBL/GenBank/DDBJ databases">
        <authorList>
            <consortium name="Pathogen Informatics"/>
            <person name="Doyle S."/>
        </authorList>
    </citation>
    <scope>NUCLEOTIDE SEQUENCE [LARGE SCALE GENOMIC DNA]</scope>
    <source>
        <strain evidence="2 3">NCTC10801</strain>
    </source>
</reference>
<dbReference type="InterPro" id="IPR035069">
    <property type="entry name" value="TTHA1013/TTHA0281-like"/>
</dbReference>
<protein>
    <submittedName>
        <fullName evidence="2">Antitoxin HicB</fullName>
    </submittedName>
</protein>
<evidence type="ECO:0000313" key="2">
    <source>
        <dbReference type="EMBL" id="SUT93587.1"/>
    </source>
</evidence>
<organism evidence="2 3">
    <name type="scientific">[Actinobacillus] rossii</name>
    <dbReference type="NCBI Taxonomy" id="123820"/>
    <lineage>
        <taxon>Bacteria</taxon>
        <taxon>Pseudomonadati</taxon>
        <taxon>Pseudomonadota</taxon>
        <taxon>Gammaproteobacteria</taxon>
        <taxon>Pasteurellales</taxon>
        <taxon>Pasteurellaceae</taxon>
    </lineage>
</organism>
<gene>
    <name evidence="2" type="primary">hicB</name>
    <name evidence="2" type="ORF">NCTC10801_01979</name>
</gene>
<feature type="domain" description="HTH cro/C1-type" evidence="1">
    <location>
        <begin position="85"/>
        <end position="139"/>
    </location>
</feature>
<dbReference type="OrthoDB" id="5772151at2"/>
<evidence type="ECO:0000313" key="3">
    <source>
        <dbReference type="Proteomes" id="UP000254649"/>
    </source>
</evidence>
<dbReference type="SUPFAM" id="SSF143100">
    <property type="entry name" value="TTHA1013/TTHA0281-like"/>
    <property type="match status" value="1"/>
</dbReference>
<evidence type="ECO:0000259" key="1">
    <source>
        <dbReference type="PROSITE" id="PS50943"/>
    </source>
</evidence>
<accession>A0A380U0H9</accession>
<dbReference type="InterPro" id="IPR010982">
    <property type="entry name" value="Lambda_DNA-bd_dom_sf"/>
</dbReference>
<dbReference type="SMART" id="SM00530">
    <property type="entry name" value="HTH_XRE"/>
    <property type="match status" value="1"/>
</dbReference>
<dbReference type="Proteomes" id="UP000254649">
    <property type="component" value="Unassembled WGS sequence"/>
</dbReference>
<keyword evidence="3" id="KW-1185">Reference proteome</keyword>
<name>A0A380U0H9_9PAST</name>